<proteinExistence type="predicted"/>
<reference evidence="1 2" key="2">
    <citation type="journal article" date="2022" name="Int. J. Syst. Evol. Microbiol.">
        <title>Strains of Bradyrhizobium barranii sp. nov. associated with legumes native to Canada are symbionts of soybeans and belong to different subspecies (subsp. barranii subsp. nov. and subsp. apii subsp. nov.) and symbiovars (sv. glycinearum and sv. septentrionale).</title>
        <authorList>
            <person name="Bromfield E.S.P."/>
            <person name="Cloutier S."/>
            <person name="Wasai-Hara S."/>
            <person name="Minamisawa K."/>
        </authorList>
    </citation>
    <scope>NUCLEOTIDE SEQUENCE [LARGE SCALE GENOMIC DNA]</scope>
    <source>
        <strain evidence="1 2">323S2</strain>
        <plasmid evidence="2">pBb323S2d</plasmid>
    </source>
</reference>
<dbReference type="EMBL" id="CP088277">
    <property type="protein sequence ID" value="UGX89459.1"/>
    <property type="molecule type" value="Genomic_DNA"/>
</dbReference>
<reference evidence="1 2" key="1">
    <citation type="journal article" date="2017" name="Syst. Appl. Microbiol.">
        <title>Soybeans inoculated with root zone soils of Canadian native legumes harbour diverse and novel Bradyrhizobium spp. that possess agricultural potential.</title>
        <authorList>
            <person name="Bromfield E.S.P."/>
            <person name="Cloutier S."/>
            <person name="Tambong J.T."/>
            <person name="Tran Thi T.V."/>
        </authorList>
    </citation>
    <scope>NUCLEOTIDE SEQUENCE [LARGE SCALE GENOMIC DNA]</scope>
    <source>
        <strain evidence="1 2">323S2</strain>
    </source>
</reference>
<keyword evidence="1" id="KW-0614">Plasmid</keyword>
<evidence type="ECO:0000313" key="2">
    <source>
        <dbReference type="Proteomes" id="UP000564836"/>
    </source>
</evidence>
<geneLocation type="plasmid" evidence="1 2">
    <name>pBb323S2d</name>
</geneLocation>
<dbReference type="RefSeq" id="WP_224518062.1">
    <property type="nucleotide sequence ID" value="NZ_CP088277.1"/>
</dbReference>
<gene>
    <name evidence="1" type="ORF">G6321_00000045</name>
</gene>
<name>A0A9X9YEV4_9BRAD</name>
<dbReference type="AlphaFoldDB" id="A0A9X9YEV4"/>
<dbReference type="Proteomes" id="UP000564836">
    <property type="component" value="Plasmid pBb323S2d"/>
</dbReference>
<protein>
    <submittedName>
        <fullName evidence="1">Uncharacterized protein</fullName>
    </submittedName>
</protein>
<organism evidence="1 2">
    <name type="scientific">Bradyrhizobium barranii subsp. barranii</name>
    <dbReference type="NCBI Taxonomy" id="2823807"/>
    <lineage>
        <taxon>Bacteria</taxon>
        <taxon>Pseudomonadati</taxon>
        <taxon>Pseudomonadota</taxon>
        <taxon>Alphaproteobacteria</taxon>
        <taxon>Hyphomicrobiales</taxon>
        <taxon>Nitrobacteraceae</taxon>
        <taxon>Bradyrhizobium</taxon>
        <taxon>Bradyrhizobium barranii</taxon>
    </lineage>
</organism>
<evidence type="ECO:0000313" key="1">
    <source>
        <dbReference type="EMBL" id="UGX89459.1"/>
    </source>
</evidence>
<accession>A0A9X9YEV4</accession>
<sequence length="141" mass="14637">MSKIVGVLFDETVPAKSHDEAIPATASAILSQVVAAAVVAGDSAFPVAPDKGRVLLGRAPDLSQLAGRILAVVARPDVHSSDHFAYLKRLGKQMPGNASVYCLENVGQAGEGEYVQFPSTGGAIPGISVVDDVWKVHGTIF</sequence>